<dbReference type="Gene3D" id="3.40.50.300">
    <property type="entry name" value="P-loop containing nucleotide triphosphate hydrolases"/>
    <property type="match status" value="1"/>
</dbReference>
<dbReference type="Pfam" id="PF17863">
    <property type="entry name" value="AAA_lid_2"/>
    <property type="match status" value="1"/>
</dbReference>
<gene>
    <name evidence="2" type="ORF">EDC58_0670</name>
</gene>
<proteinExistence type="predicted"/>
<name>A0AAJ4REW5_9BACT</name>
<dbReference type="InterPro" id="IPR050764">
    <property type="entry name" value="CbbQ/NirQ/NorQ/GpvN"/>
</dbReference>
<dbReference type="EMBL" id="RJVK01000001">
    <property type="protein sequence ID" value="ROR41185.1"/>
    <property type="molecule type" value="Genomic_DNA"/>
</dbReference>
<dbReference type="CDD" id="cd00009">
    <property type="entry name" value="AAA"/>
    <property type="match status" value="1"/>
</dbReference>
<evidence type="ECO:0000313" key="3">
    <source>
        <dbReference type="Proteomes" id="UP000272781"/>
    </source>
</evidence>
<dbReference type="SUPFAM" id="SSF52540">
    <property type="entry name" value="P-loop containing nucleoside triphosphate hydrolases"/>
    <property type="match status" value="1"/>
</dbReference>
<dbReference type="Gene3D" id="1.10.8.80">
    <property type="entry name" value="Magnesium chelatase subunit I, C-Terminal domain"/>
    <property type="match status" value="1"/>
</dbReference>
<comment type="caution">
    <text evidence="2">The sequence shown here is derived from an EMBL/GenBank/DDBJ whole genome shotgun (WGS) entry which is preliminary data.</text>
</comment>
<dbReference type="InterPro" id="IPR041628">
    <property type="entry name" value="ChlI/MoxR_AAA_lid"/>
</dbReference>
<protein>
    <submittedName>
        <fullName evidence="2">MoxR-like ATPase</fullName>
    </submittedName>
</protein>
<organism evidence="2 3">
    <name type="scientific">Caminibacter pacificus</name>
    <dbReference type="NCBI Taxonomy" id="1424653"/>
    <lineage>
        <taxon>Bacteria</taxon>
        <taxon>Pseudomonadati</taxon>
        <taxon>Campylobacterota</taxon>
        <taxon>Epsilonproteobacteria</taxon>
        <taxon>Nautiliales</taxon>
        <taxon>Nautiliaceae</taxon>
        <taxon>Caminibacter</taxon>
    </lineage>
</organism>
<evidence type="ECO:0000259" key="1">
    <source>
        <dbReference type="SMART" id="SM00382"/>
    </source>
</evidence>
<feature type="domain" description="AAA+ ATPase" evidence="1">
    <location>
        <begin position="38"/>
        <end position="178"/>
    </location>
</feature>
<evidence type="ECO:0000313" key="2">
    <source>
        <dbReference type="EMBL" id="ROR41185.1"/>
    </source>
</evidence>
<accession>A0AAJ4REW5</accession>
<dbReference type="PANTHER" id="PTHR42759">
    <property type="entry name" value="MOXR FAMILY PROTEIN"/>
    <property type="match status" value="1"/>
</dbReference>
<dbReference type="GO" id="GO:0005524">
    <property type="term" value="F:ATP binding"/>
    <property type="evidence" value="ECO:0007669"/>
    <property type="project" value="InterPro"/>
</dbReference>
<dbReference type="PANTHER" id="PTHR42759:SF5">
    <property type="entry name" value="METHANOL DEHYDROGENASE REGULATOR"/>
    <property type="match status" value="1"/>
</dbReference>
<dbReference type="AlphaFoldDB" id="A0AAJ4REW5"/>
<dbReference type="Pfam" id="PF07726">
    <property type="entry name" value="AAA_3"/>
    <property type="match status" value="1"/>
</dbReference>
<dbReference type="SMART" id="SM00382">
    <property type="entry name" value="AAA"/>
    <property type="match status" value="1"/>
</dbReference>
<dbReference type="InterPro" id="IPR027417">
    <property type="entry name" value="P-loop_NTPase"/>
</dbReference>
<reference evidence="2 3" key="1">
    <citation type="submission" date="2018-11" db="EMBL/GenBank/DDBJ databases">
        <title>Genomic Encyclopedia of Type Strains, Phase IV (KMG-IV): sequencing the most valuable type-strain genomes for metagenomic binning, comparative biology and taxonomic classification.</title>
        <authorList>
            <person name="Goeker M."/>
        </authorList>
    </citation>
    <scope>NUCLEOTIDE SEQUENCE [LARGE SCALE GENOMIC DNA]</scope>
    <source>
        <strain evidence="2 3">DSM 27783</strain>
    </source>
</reference>
<dbReference type="Proteomes" id="UP000272781">
    <property type="component" value="Unassembled WGS sequence"/>
</dbReference>
<dbReference type="GO" id="GO:0016887">
    <property type="term" value="F:ATP hydrolysis activity"/>
    <property type="evidence" value="ECO:0007669"/>
    <property type="project" value="InterPro"/>
</dbReference>
<dbReference type="InterPro" id="IPR003593">
    <property type="entry name" value="AAA+_ATPase"/>
</dbReference>
<sequence length="290" mass="33359">MKLYNKELKIINQIISEIEKVIKGKKEKIKIILASFFADKHVLIEDVPGVGKTTLAKTIAKVLGLEFKRVQFSADMLPSDIVGVNYFDMQKKEFVFKKGPIFTEILLADEINRATPKAQSALLEAMEERQVSVDGKTYKLSENFFVIATQNPKEHGIYPLPLSQLDRFGICISLGYPEREFEKLILKSERIEINSFSGIEKYKRKAKEIFTDEKIYDLVLDLGKISRDIFETGLSTRALITLLEISKAYAMIEGRDYVIDEDVFEILKYVTPHRLEENADKKIIRLYYQG</sequence>
<dbReference type="InterPro" id="IPR011703">
    <property type="entry name" value="ATPase_AAA-3"/>
</dbReference>
<dbReference type="PIRSF" id="PIRSF002849">
    <property type="entry name" value="AAA_ATPase_chaperone_MoxR_prd"/>
    <property type="match status" value="1"/>
</dbReference>